<keyword evidence="2" id="KW-1185">Reference proteome</keyword>
<accession>A0A0M4F439</accession>
<dbReference type="AlphaFoldDB" id="A0A0M4F439"/>
<dbReference type="InterPro" id="IPR009622">
    <property type="entry name" value="NDUFAF4"/>
</dbReference>
<dbReference type="OrthoDB" id="2434756at2759"/>
<dbReference type="Proteomes" id="UP000494163">
    <property type="component" value="Chromosome 3R"/>
</dbReference>
<reference evidence="1 2" key="1">
    <citation type="submission" date="2015-08" db="EMBL/GenBank/DDBJ databases">
        <title>Ancestral chromatin configuration constrains chromatin evolution on differentiating sex chromosomes in Drosophila.</title>
        <authorList>
            <person name="Zhou Q."/>
            <person name="Bachtrog D."/>
        </authorList>
    </citation>
    <scope>NUCLEOTIDE SEQUENCE [LARGE SCALE GENOMIC DNA]</scope>
    <source>
        <tissue evidence="1">Whole larvae</tissue>
    </source>
</reference>
<dbReference type="EMBL" id="CP012526">
    <property type="protein sequence ID" value="ALC46462.1"/>
    <property type="molecule type" value="Genomic_DNA"/>
</dbReference>
<evidence type="ECO:0000313" key="2">
    <source>
        <dbReference type="Proteomes" id="UP000494163"/>
    </source>
</evidence>
<dbReference type="GO" id="GO:0032981">
    <property type="term" value="P:mitochondrial respiratory chain complex I assembly"/>
    <property type="evidence" value="ECO:0007669"/>
    <property type="project" value="InterPro"/>
</dbReference>
<gene>
    <name evidence="1" type="ORF">Dbus_chr3Rg1212</name>
</gene>
<dbReference type="Pfam" id="PF06784">
    <property type="entry name" value="UPF0240"/>
    <property type="match status" value="1"/>
</dbReference>
<dbReference type="GO" id="GO:0005739">
    <property type="term" value="C:mitochondrion"/>
    <property type="evidence" value="ECO:0007669"/>
    <property type="project" value="TreeGrafter"/>
</dbReference>
<protein>
    <submittedName>
        <fullName evidence="1">CG11722</fullName>
    </submittedName>
</protein>
<sequence>MAWARIQLQHRITVGLTQAMSMLSRKANRFNAENRAHRFLDREKRAPAPKYESNLRDMERTLELDPKFVDKLNLKDSSLDTRLKDVYVTSEDRFIKRVMERQQQTAATGVVEEQRPLPLQRKTPDDFEYGYMEPKRISHGHCTLRQALQFINDHQLDPETWTAKKIADDFKLKQSHVDNILHYFKTFSVHIPDQKHKDTLLTQARQKFLKEKPSEAAE</sequence>
<evidence type="ECO:0000313" key="1">
    <source>
        <dbReference type="EMBL" id="ALC46462.1"/>
    </source>
</evidence>
<dbReference type="OMA" id="IPDQKYK"/>
<name>A0A0M4F439_DROBS</name>
<organism evidence="1 2">
    <name type="scientific">Drosophila busckii</name>
    <name type="common">Fruit fly</name>
    <dbReference type="NCBI Taxonomy" id="30019"/>
    <lineage>
        <taxon>Eukaryota</taxon>
        <taxon>Metazoa</taxon>
        <taxon>Ecdysozoa</taxon>
        <taxon>Arthropoda</taxon>
        <taxon>Hexapoda</taxon>
        <taxon>Insecta</taxon>
        <taxon>Pterygota</taxon>
        <taxon>Neoptera</taxon>
        <taxon>Endopterygota</taxon>
        <taxon>Diptera</taxon>
        <taxon>Brachycera</taxon>
        <taxon>Muscomorpha</taxon>
        <taxon>Ephydroidea</taxon>
        <taxon>Drosophilidae</taxon>
        <taxon>Drosophila</taxon>
    </lineage>
</organism>
<proteinExistence type="predicted"/>
<dbReference type="PANTHER" id="PTHR13338:SF4">
    <property type="entry name" value="NADH DEHYDROGENASE [UBIQUINONE] 1 ALPHA SUBCOMPLEX ASSEMBLY FACTOR 4"/>
    <property type="match status" value="1"/>
</dbReference>
<dbReference type="PANTHER" id="PTHR13338">
    <property type="entry name" value="UPF0240 PROTEIN"/>
    <property type="match status" value="1"/>
</dbReference>
<dbReference type="STRING" id="30019.A0A0M4F439"/>